<name>A0A7J0EYE2_9ERIC</name>
<feature type="compositionally biased region" description="Acidic residues" evidence="3">
    <location>
        <begin position="1"/>
        <end position="10"/>
    </location>
</feature>
<evidence type="ECO:0000313" key="5">
    <source>
        <dbReference type="EMBL" id="GFY91461.1"/>
    </source>
</evidence>
<keyword evidence="2" id="KW-0904">Protein phosphatase</keyword>
<dbReference type="PANTHER" id="PTHR46381">
    <property type="entry name" value="MKPA PROTEIN"/>
    <property type="match status" value="1"/>
</dbReference>
<gene>
    <name evidence="5" type="ORF">Acr_07g0016570</name>
</gene>
<proteinExistence type="predicted"/>
<dbReference type="InterPro" id="IPR020422">
    <property type="entry name" value="TYR_PHOSPHATASE_DUAL_dom"/>
</dbReference>
<dbReference type="PROSITE" id="PS00383">
    <property type="entry name" value="TYR_PHOSPHATASE_1"/>
    <property type="match status" value="1"/>
</dbReference>
<dbReference type="SUPFAM" id="SSF55753">
    <property type="entry name" value="Actin depolymerizing proteins"/>
    <property type="match status" value="1"/>
</dbReference>
<keyword evidence="1" id="KW-0378">Hydrolase</keyword>
<dbReference type="InterPro" id="IPR016130">
    <property type="entry name" value="Tyr_Pase_AS"/>
</dbReference>
<evidence type="ECO:0000256" key="3">
    <source>
        <dbReference type="SAM" id="MobiDB-lite"/>
    </source>
</evidence>
<dbReference type="InterPro" id="IPR000387">
    <property type="entry name" value="Tyr_Pase_dom"/>
</dbReference>
<evidence type="ECO:0000256" key="2">
    <source>
        <dbReference type="ARBA" id="ARBA00022912"/>
    </source>
</evidence>
<dbReference type="EMBL" id="BJWL01000007">
    <property type="protein sequence ID" value="GFY91461.1"/>
    <property type="molecule type" value="Genomic_DNA"/>
</dbReference>
<dbReference type="OrthoDB" id="165342at2759"/>
<dbReference type="AlphaFoldDB" id="A0A7J0EYE2"/>
<dbReference type="PROSITE" id="PS50056">
    <property type="entry name" value="TYR_PHOSPHATASE_2"/>
    <property type="match status" value="1"/>
</dbReference>
<dbReference type="GO" id="GO:0016301">
    <property type="term" value="F:kinase activity"/>
    <property type="evidence" value="ECO:0007669"/>
    <property type="project" value="UniProtKB-KW"/>
</dbReference>
<comment type="caution">
    <text evidence="5">The sequence shown here is derived from an EMBL/GenBank/DDBJ whole genome shotgun (WGS) entry which is preliminary data.</text>
</comment>
<feature type="domain" description="Tyrosine specific protein phosphatases" evidence="4">
    <location>
        <begin position="124"/>
        <end position="168"/>
    </location>
</feature>
<organism evidence="5 6">
    <name type="scientific">Actinidia rufa</name>
    <dbReference type="NCBI Taxonomy" id="165716"/>
    <lineage>
        <taxon>Eukaryota</taxon>
        <taxon>Viridiplantae</taxon>
        <taxon>Streptophyta</taxon>
        <taxon>Embryophyta</taxon>
        <taxon>Tracheophyta</taxon>
        <taxon>Spermatophyta</taxon>
        <taxon>Magnoliopsida</taxon>
        <taxon>eudicotyledons</taxon>
        <taxon>Gunneridae</taxon>
        <taxon>Pentapetalae</taxon>
        <taxon>asterids</taxon>
        <taxon>Ericales</taxon>
        <taxon>Actinidiaceae</taxon>
        <taxon>Actinidia</taxon>
    </lineage>
</organism>
<evidence type="ECO:0000313" key="6">
    <source>
        <dbReference type="Proteomes" id="UP000585474"/>
    </source>
</evidence>
<dbReference type="InterPro" id="IPR029006">
    <property type="entry name" value="ADF-H/Gelsolin-like_dom_sf"/>
</dbReference>
<dbReference type="Gene3D" id="3.90.190.10">
    <property type="entry name" value="Protein tyrosine phosphatase superfamily"/>
    <property type="match status" value="1"/>
</dbReference>
<evidence type="ECO:0000256" key="1">
    <source>
        <dbReference type="ARBA" id="ARBA00022801"/>
    </source>
</evidence>
<dbReference type="GO" id="GO:0004721">
    <property type="term" value="F:phosphoprotein phosphatase activity"/>
    <property type="evidence" value="ECO:0007669"/>
    <property type="project" value="UniProtKB-KW"/>
</dbReference>
<keyword evidence="6" id="KW-1185">Reference proteome</keyword>
<dbReference type="Pfam" id="PF00782">
    <property type="entry name" value="DSPc"/>
    <property type="match status" value="1"/>
</dbReference>
<dbReference type="CDD" id="cd14498">
    <property type="entry name" value="DSP"/>
    <property type="match status" value="1"/>
</dbReference>
<dbReference type="InterPro" id="IPR029021">
    <property type="entry name" value="Prot-tyrosine_phosphatase-like"/>
</dbReference>
<evidence type="ECO:0000259" key="4">
    <source>
        <dbReference type="PROSITE" id="PS50056"/>
    </source>
</evidence>
<dbReference type="SMART" id="SM00195">
    <property type="entry name" value="DSPc"/>
    <property type="match status" value="1"/>
</dbReference>
<keyword evidence="5" id="KW-0418">Kinase</keyword>
<keyword evidence="5" id="KW-0808">Transferase</keyword>
<dbReference type="Gene3D" id="3.40.20.10">
    <property type="entry name" value="Severin"/>
    <property type="match status" value="1"/>
</dbReference>
<accession>A0A7J0EYE2</accession>
<dbReference type="PANTHER" id="PTHR46381:SF2">
    <property type="entry name" value="MAP KINASE PHOSPHATASE"/>
    <property type="match status" value="1"/>
</dbReference>
<dbReference type="SUPFAM" id="SSF52799">
    <property type="entry name" value="(Phosphotyrosine protein) phosphatases II"/>
    <property type="match status" value="1"/>
</dbReference>
<reference evidence="5 6" key="1">
    <citation type="submission" date="2019-07" db="EMBL/GenBank/DDBJ databases">
        <title>De Novo Assembly of kiwifruit Actinidia rufa.</title>
        <authorList>
            <person name="Sugita-Konishi S."/>
            <person name="Sato K."/>
            <person name="Mori E."/>
            <person name="Abe Y."/>
            <person name="Kisaki G."/>
            <person name="Hamano K."/>
            <person name="Suezawa K."/>
            <person name="Otani M."/>
            <person name="Fukuda T."/>
            <person name="Manabe T."/>
            <person name="Gomi K."/>
            <person name="Tabuchi M."/>
            <person name="Akimitsu K."/>
            <person name="Kataoka I."/>
        </authorList>
    </citation>
    <scope>NUCLEOTIDE SEQUENCE [LARGE SCALE GENOMIC DNA]</scope>
    <source>
        <strain evidence="6">cv. Fuchu</strain>
    </source>
</reference>
<dbReference type="InterPro" id="IPR000340">
    <property type="entry name" value="Dual-sp_phosphatase_cat-dom"/>
</dbReference>
<protein>
    <submittedName>
        <fullName evidence="5">Mitogen-activated protein kinase phosphatase 1</fullName>
    </submittedName>
</protein>
<dbReference type="Proteomes" id="UP000585474">
    <property type="component" value="Unassembled WGS sequence"/>
</dbReference>
<sequence length="590" mass="64690">MLGEEQEEDQPSGGGGGRENVFRSLRSASWSDRSPRTPNPRPQSHNKARLCLPPLQPLSISGGVLRNGLGQGLMILVYGPKPRPRVHSISRMSLCTRLFGCGTAPQRTLRVCSMMCLITLKIFERQGGQVFVHCCQGVARSASLVIAYLMWRERQAFEDAFKYVKAARALTNPNMGFACQLLQCQNQTLAAVTSPNYVLRMYHLAPHSPYDPLHLVPKLLNQAGAQGLDSRRAFVIHVSSAIYVWIGKSCVSVMADKARVVAFQVIRYEMALGLVVTIEEGEESPEFWDALMNGQFFVDGSGEVKTKKEERLSAGNGKFSAANCPGIGQKKVDMYDMDLEVFHKALAGGVVPPFPLSGTEFETSLPTIGIGWGRLTFASGITKELIVSSKLSCETTQSDYTEFPVDPSSPSTFKSGFLDYVFSPISSPIRIDDTCKEISPSGLQSPNPYPANNVSQAETACLVSKGTSPSLTKAFSDNHALKEANICLPCKKTTPSIAERRGSNPPPRMMLPTVGEPSQVPRCLVKSWSFSVPILEEDVMRDVKGSQEYDTFRLPSSDTTSKVAEAESMGDIFGCNFLKQMGWPLNPLYW</sequence>
<feature type="region of interest" description="Disordered" evidence="3">
    <location>
        <begin position="1"/>
        <end position="49"/>
    </location>
</feature>